<evidence type="ECO:0000313" key="3">
    <source>
        <dbReference type="Proteomes" id="UP000004662"/>
    </source>
</evidence>
<keyword evidence="3" id="KW-1185">Reference proteome</keyword>
<dbReference type="HOGENOM" id="CLU_3079244_0_0_7"/>
<gene>
    <name evidence="2" type="ORF">DFW101_1476</name>
</gene>
<dbReference type="Proteomes" id="UP000004662">
    <property type="component" value="Chromosome"/>
</dbReference>
<name>G7Q8Z8_9BACT</name>
<sequence>MRKWLVVSFDLAVLAGFGVYMAMTVWRLPEDLRHRLLTASLGALARLTGMAG</sequence>
<keyword evidence="1" id="KW-0472">Membrane</keyword>
<keyword evidence="1" id="KW-1133">Transmembrane helix</keyword>
<accession>G7Q8Z8</accession>
<keyword evidence="1" id="KW-0812">Transmembrane</keyword>
<feature type="transmembrane region" description="Helical" evidence="1">
    <location>
        <begin position="6"/>
        <end position="26"/>
    </location>
</feature>
<evidence type="ECO:0000313" key="2">
    <source>
        <dbReference type="EMBL" id="EHJ47484.1"/>
    </source>
</evidence>
<dbReference type="STRING" id="694327.DFW101_1476"/>
<dbReference type="eggNOG" id="ENOG50318E1">
    <property type="taxonomic scope" value="Bacteria"/>
</dbReference>
<organism evidence="2 3">
    <name type="scientific">Solidesulfovibrio carbinoliphilus subsp. oakridgensis</name>
    <dbReference type="NCBI Taxonomy" id="694327"/>
    <lineage>
        <taxon>Bacteria</taxon>
        <taxon>Pseudomonadati</taxon>
        <taxon>Thermodesulfobacteriota</taxon>
        <taxon>Desulfovibrionia</taxon>
        <taxon>Desulfovibrionales</taxon>
        <taxon>Desulfovibrionaceae</taxon>
        <taxon>Solidesulfovibrio</taxon>
    </lineage>
</organism>
<dbReference type="RefSeq" id="WP_009180883.1">
    <property type="nucleotide sequence ID" value="NZ_CM001368.1"/>
</dbReference>
<reference evidence="3" key="1">
    <citation type="journal article" date="2015" name="Genome Announc.">
        <title>High-Quality Draft Genome Sequence of Desulfovibrio carbinoliphilus FW-101-2B, an Organic Acid-Oxidizing Sulfate-Reducing Bacterium Isolated from Uranium(VI)-Contaminated Groundwater.</title>
        <authorList>
            <person name="Ramsay B.D."/>
            <person name="Hwang C."/>
            <person name="Woo H.L."/>
            <person name="Carroll S.L."/>
            <person name="Lucas S."/>
            <person name="Han J."/>
            <person name="Lapidus A.L."/>
            <person name="Cheng J.F."/>
            <person name="Goodwin L.A."/>
            <person name="Pitluck S."/>
            <person name="Peters L."/>
            <person name="Chertkov O."/>
            <person name="Held B."/>
            <person name="Detter J.C."/>
            <person name="Han C.S."/>
            <person name="Tapia R."/>
            <person name="Land M.L."/>
            <person name="Hauser L.J."/>
            <person name="Kyrpides N.C."/>
            <person name="Ivanova N.N."/>
            <person name="Mikhailova N."/>
            <person name="Pagani I."/>
            <person name="Woyke T."/>
            <person name="Arkin A.P."/>
            <person name="Dehal P."/>
            <person name="Chivian D."/>
            <person name="Criddle C.S."/>
            <person name="Wu W."/>
            <person name="Chakraborty R."/>
            <person name="Hazen T.C."/>
            <person name="Fields M.W."/>
        </authorList>
    </citation>
    <scope>NUCLEOTIDE SEQUENCE [LARGE SCALE GENOMIC DNA]</scope>
    <source>
        <strain evidence="3">FW-101-2B</strain>
    </source>
</reference>
<dbReference type="AlphaFoldDB" id="G7Q8Z8"/>
<dbReference type="EMBL" id="CM001368">
    <property type="protein sequence ID" value="EHJ47484.1"/>
    <property type="molecule type" value="Genomic_DNA"/>
</dbReference>
<evidence type="ECO:0000256" key="1">
    <source>
        <dbReference type="SAM" id="Phobius"/>
    </source>
</evidence>
<protein>
    <submittedName>
        <fullName evidence="2">Uncharacterized protein</fullName>
    </submittedName>
</protein>
<proteinExistence type="predicted"/>